<dbReference type="Pfam" id="PF14432">
    <property type="entry name" value="DYW_deaminase"/>
    <property type="match status" value="1"/>
</dbReference>
<evidence type="ECO:0000259" key="5">
    <source>
        <dbReference type="Pfam" id="PF14432"/>
    </source>
</evidence>
<evidence type="ECO:0000256" key="3">
    <source>
        <dbReference type="PROSITE-ProRule" id="PRU00708"/>
    </source>
</evidence>
<dbReference type="InterPro" id="IPR011990">
    <property type="entry name" value="TPR-like_helical_dom_sf"/>
</dbReference>
<reference evidence="6" key="2">
    <citation type="submission" date="2023-06" db="EMBL/GenBank/DDBJ databases">
        <authorList>
            <person name="Swenson N.G."/>
            <person name="Wegrzyn J.L."/>
            <person name="Mcevoy S.L."/>
        </authorList>
    </citation>
    <scope>NUCLEOTIDE SEQUENCE</scope>
    <source>
        <strain evidence="6">NS2018</strain>
        <tissue evidence="6">Leaf</tissue>
    </source>
</reference>
<dbReference type="InterPro" id="IPR046960">
    <property type="entry name" value="PPR_At4g14850-like_plant"/>
</dbReference>
<dbReference type="PANTHER" id="PTHR47926:SF388">
    <property type="entry name" value="DYW DOMAIN-CONTAINING PROTEIN"/>
    <property type="match status" value="1"/>
</dbReference>
<gene>
    <name evidence="6" type="ORF">LWI29_000871</name>
</gene>
<dbReference type="Proteomes" id="UP001168877">
    <property type="component" value="Unassembled WGS sequence"/>
</dbReference>
<dbReference type="PANTHER" id="PTHR47926">
    <property type="entry name" value="PENTATRICOPEPTIDE REPEAT-CONTAINING PROTEIN"/>
    <property type="match status" value="1"/>
</dbReference>
<evidence type="ECO:0000256" key="1">
    <source>
        <dbReference type="ARBA" id="ARBA00006643"/>
    </source>
</evidence>
<dbReference type="Pfam" id="PF01535">
    <property type="entry name" value="PPR"/>
    <property type="match status" value="2"/>
</dbReference>
<keyword evidence="2" id="KW-0677">Repeat</keyword>
<evidence type="ECO:0000313" key="7">
    <source>
        <dbReference type="Proteomes" id="UP001168877"/>
    </source>
</evidence>
<reference evidence="6" key="1">
    <citation type="journal article" date="2022" name="Plant J.">
        <title>Strategies of tolerance reflected in two North American maple genomes.</title>
        <authorList>
            <person name="McEvoy S.L."/>
            <person name="Sezen U.U."/>
            <person name="Trouern-Trend A."/>
            <person name="McMahon S.M."/>
            <person name="Schaberg P.G."/>
            <person name="Yang J."/>
            <person name="Wegrzyn J.L."/>
            <person name="Swenson N.G."/>
        </authorList>
    </citation>
    <scope>NUCLEOTIDE SEQUENCE</scope>
    <source>
        <strain evidence="6">NS2018</strain>
    </source>
</reference>
<evidence type="ECO:0000256" key="2">
    <source>
        <dbReference type="ARBA" id="ARBA00022737"/>
    </source>
</evidence>
<proteinExistence type="inferred from homology"/>
<dbReference type="AlphaFoldDB" id="A0AA39VCZ7"/>
<dbReference type="GO" id="GO:0009451">
    <property type="term" value="P:RNA modification"/>
    <property type="evidence" value="ECO:0007669"/>
    <property type="project" value="InterPro"/>
</dbReference>
<dbReference type="InterPro" id="IPR032867">
    <property type="entry name" value="DYW_dom"/>
</dbReference>
<feature type="repeat" description="PPR" evidence="3">
    <location>
        <begin position="174"/>
        <end position="208"/>
    </location>
</feature>
<feature type="domain" description="DYW" evidence="5">
    <location>
        <begin position="349"/>
        <end position="441"/>
    </location>
</feature>
<evidence type="ECO:0000256" key="4">
    <source>
        <dbReference type="SAM" id="MobiDB-lite"/>
    </source>
</evidence>
<accession>A0AA39VCZ7</accession>
<comment type="similarity">
    <text evidence="1">Belongs to the PPR family. PCMP-H subfamily.</text>
</comment>
<protein>
    <recommendedName>
        <fullName evidence="5">DYW domain-containing protein</fullName>
    </recommendedName>
</protein>
<organism evidence="6 7">
    <name type="scientific">Acer saccharum</name>
    <name type="common">Sugar maple</name>
    <dbReference type="NCBI Taxonomy" id="4024"/>
    <lineage>
        <taxon>Eukaryota</taxon>
        <taxon>Viridiplantae</taxon>
        <taxon>Streptophyta</taxon>
        <taxon>Embryophyta</taxon>
        <taxon>Tracheophyta</taxon>
        <taxon>Spermatophyta</taxon>
        <taxon>Magnoliopsida</taxon>
        <taxon>eudicotyledons</taxon>
        <taxon>Gunneridae</taxon>
        <taxon>Pentapetalae</taxon>
        <taxon>rosids</taxon>
        <taxon>malvids</taxon>
        <taxon>Sapindales</taxon>
        <taxon>Sapindaceae</taxon>
        <taxon>Hippocastanoideae</taxon>
        <taxon>Acereae</taxon>
        <taxon>Acer</taxon>
    </lineage>
</organism>
<dbReference type="FunFam" id="1.25.40.10:FF:000031">
    <property type="entry name" value="Pentatricopeptide repeat-containing protein mitochondrial"/>
    <property type="match status" value="1"/>
</dbReference>
<comment type="caution">
    <text evidence="6">The sequence shown here is derived from an EMBL/GenBank/DDBJ whole genome shotgun (WGS) entry which is preliminary data.</text>
</comment>
<dbReference type="PROSITE" id="PS51375">
    <property type="entry name" value="PPR"/>
    <property type="match status" value="1"/>
</dbReference>
<dbReference type="GO" id="GO:0008270">
    <property type="term" value="F:zinc ion binding"/>
    <property type="evidence" value="ECO:0007669"/>
    <property type="project" value="InterPro"/>
</dbReference>
<dbReference type="GO" id="GO:0003723">
    <property type="term" value="F:RNA binding"/>
    <property type="evidence" value="ECO:0007669"/>
    <property type="project" value="InterPro"/>
</dbReference>
<dbReference type="NCBIfam" id="TIGR00756">
    <property type="entry name" value="PPR"/>
    <property type="match status" value="2"/>
</dbReference>
<sequence>MAEVFVNSLRFCSLPTSTRHVERIALKLPQCSSGASTSSFGITGTSIQNKKIKDKDLLVVSSSPQHIVHAHTDNQVSSELKQLFRDGKVKAALRVLDKLENSGILVESIDVIELLKACADMKLLEAGKRVHEYVMRTPSKPYASAVCNKLVEMYCELGDLRSARTVFDEMPVKDLNSWNLMLLGLAENGQGREALQIFSQLKEHGVRPNGSSFLGVVIACGCLGAVEEGLKHFESMSRDYDIEPALEHYVGIVDLLGKTQKIAEAKEFIRNMPIEPSSAVWETLEKYSKPGPRKQLGELGSFPSVSGLGHSNRKKVMDSQNSNKKKGNPERSKAYEKLRSLSEEVREAGYVPDTKYVLHDLDQEAKEKALMYHSERLAIAYGLISTRPGTTLRIIKNLRICGDCHNFVKILSSIEKREIIVRDNKRFHHFKDGKCSCRDYW</sequence>
<name>A0AA39VCZ7_ACESA</name>
<keyword evidence="7" id="KW-1185">Reference proteome</keyword>
<dbReference type="Gene3D" id="1.25.40.10">
    <property type="entry name" value="Tetratricopeptide repeat domain"/>
    <property type="match status" value="1"/>
</dbReference>
<feature type="region of interest" description="Disordered" evidence="4">
    <location>
        <begin position="291"/>
        <end position="334"/>
    </location>
</feature>
<dbReference type="InterPro" id="IPR002885">
    <property type="entry name" value="PPR_rpt"/>
</dbReference>
<evidence type="ECO:0000313" key="6">
    <source>
        <dbReference type="EMBL" id="KAK0575455.1"/>
    </source>
</evidence>
<dbReference type="EMBL" id="JAUESC010000386">
    <property type="protein sequence ID" value="KAK0575455.1"/>
    <property type="molecule type" value="Genomic_DNA"/>
</dbReference>